<dbReference type="InterPro" id="IPR036265">
    <property type="entry name" value="HIT-like_sf"/>
</dbReference>
<evidence type="ECO:0000313" key="5">
    <source>
        <dbReference type="Proteomes" id="UP001501057"/>
    </source>
</evidence>
<dbReference type="Pfam" id="PF01230">
    <property type="entry name" value="HIT"/>
    <property type="match status" value="1"/>
</dbReference>
<proteinExistence type="predicted"/>
<dbReference type="Proteomes" id="UP001501057">
    <property type="component" value="Unassembled WGS sequence"/>
</dbReference>
<dbReference type="CDD" id="cd01275">
    <property type="entry name" value="FHIT"/>
    <property type="match status" value="1"/>
</dbReference>
<evidence type="ECO:0000256" key="1">
    <source>
        <dbReference type="ARBA" id="ARBA00022741"/>
    </source>
</evidence>
<keyword evidence="1" id="KW-0547">Nucleotide-binding</keyword>
<feature type="short sequence motif" description="Histidine triad motif" evidence="2">
    <location>
        <begin position="141"/>
        <end position="145"/>
    </location>
</feature>
<dbReference type="SUPFAM" id="SSF54197">
    <property type="entry name" value="HIT-like"/>
    <property type="match status" value="1"/>
</dbReference>
<gene>
    <name evidence="4" type="ORF">GCM10009710_06500</name>
</gene>
<dbReference type="EMBL" id="BAAAME010000002">
    <property type="protein sequence ID" value="GAA1728568.1"/>
    <property type="molecule type" value="Genomic_DNA"/>
</dbReference>
<accession>A0ABN2JIT1</accession>
<protein>
    <submittedName>
        <fullName evidence="4">HIT domain-containing protein</fullName>
    </submittedName>
</protein>
<sequence length="184" mass="20120">MADVIEGPDRLQRLWTPYRMSYVRGEESEPQVGDELPLAEGADPACPFCRIAAGGAQSELVVHRGETCFVVLNLYPYNPGHLMVVPHRHVADYTELTEPETSEVAALTQQALRAIRQVSQPHGFNVGLNLGGVAGGSLSQHLHQHVVPRWSGDANFMTVLGQTKTLPQLLEDTRDLLAAAWSDS</sequence>
<dbReference type="Gene3D" id="3.30.428.10">
    <property type="entry name" value="HIT-like"/>
    <property type="match status" value="1"/>
</dbReference>
<name>A0ABN2JIT1_9ACTN</name>
<dbReference type="InterPro" id="IPR039383">
    <property type="entry name" value="FHIT"/>
</dbReference>
<organism evidence="4 5">
    <name type="scientific">Aeromicrobium alkaliterrae</name>
    <dbReference type="NCBI Taxonomy" id="302168"/>
    <lineage>
        <taxon>Bacteria</taxon>
        <taxon>Bacillati</taxon>
        <taxon>Actinomycetota</taxon>
        <taxon>Actinomycetes</taxon>
        <taxon>Propionibacteriales</taxon>
        <taxon>Nocardioidaceae</taxon>
        <taxon>Aeromicrobium</taxon>
    </lineage>
</organism>
<dbReference type="PROSITE" id="PS51084">
    <property type="entry name" value="HIT_2"/>
    <property type="match status" value="1"/>
</dbReference>
<dbReference type="PANTHER" id="PTHR42997:SF1">
    <property type="entry name" value="AP-4-A PHOSPHORYLASE"/>
    <property type="match status" value="1"/>
</dbReference>
<keyword evidence="5" id="KW-1185">Reference proteome</keyword>
<comment type="caution">
    <text evidence="4">The sequence shown here is derived from an EMBL/GenBank/DDBJ whole genome shotgun (WGS) entry which is preliminary data.</text>
</comment>
<evidence type="ECO:0000259" key="3">
    <source>
        <dbReference type="PROSITE" id="PS51084"/>
    </source>
</evidence>
<reference evidence="4 5" key="1">
    <citation type="journal article" date="2019" name="Int. J. Syst. Evol. Microbiol.">
        <title>The Global Catalogue of Microorganisms (GCM) 10K type strain sequencing project: providing services to taxonomists for standard genome sequencing and annotation.</title>
        <authorList>
            <consortium name="The Broad Institute Genomics Platform"/>
            <consortium name="The Broad Institute Genome Sequencing Center for Infectious Disease"/>
            <person name="Wu L."/>
            <person name="Ma J."/>
        </authorList>
    </citation>
    <scope>NUCLEOTIDE SEQUENCE [LARGE SCALE GENOMIC DNA]</scope>
    <source>
        <strain evidence="4 5">JCM 13518</strain>
    </source>
</reference>
<evidence type="ECO:0000313" key="4">
    <source>
        <dbReference type="EMBL" id="GAA1728568.1"/>
    </source>
</evidence>
<dbReference type="InterPro" id="IPR011146">
    <property type="entry name" value="HIT-like"/>
</dbReference>
<evidence type="ECO:0000256" key="2">
    <source>
        <dbReference type="PROSITE-ProRule" id="PRU00464"/>
    </source>
</evidence>
<dbReference type="InterPro" id="IPR052908">
    <property type="entry name" value="AP-4-A_phosphorylase"/>
</dbReference>
<dbReference type="PANTHER" id="PTHR42997">
    <property type="entry name" value="HIT FAMILY HYDROLASE"/>
    <property type="match status" value="1"/>
</dbReference>
<feature type="domain" description="HIT" evidence="3">
    <location>
        <begin position="47"/>
        <end position="156"/>
    </location>
</feature>